<evidence type="ECO:0000313" key="3">
    <source>
        <dbReference type="EMBL" id="TVT27848.1"/>
    </source>
</evidence>
<evidence type="ECO:0000256" key="1">
    <source>
        <dbReference type="SAM" id="MobiDB-lite"/>
    </source>
</evidence>
<evidence type="ECO:0008006" key="5">
    <source>
        <dbReference type="Google" id="ProtNLM"/>
    </source>
</evidence>
<protein>
    <recommendedName>
        <fullName evidence="5">LPXTG cell wall anchor domain-containing protein</fullName>
    </recommendedName>
</protein>
<reference evidence="3 4" key="1">
    <citation type="submission" date="2019-07" db="EMBL/GenBank/DDBJ databases">
        <title>Salinicoccus cyprini sp. nov., isolated from gastro-intestinal tract of mirror carp, Cyprinus carpio var. specularis, collected from Gobind Sagar Reservoir, Himachal Pradesh, India.</title>
        <authorList>
            <person name="Talwar C."/>
            <person name="Singh A.K."/>
            <person name="Lal R."/>
            <person name="Negi R.K."/>
        </authorList>
    </citation>
    <scope>NUCLEOTIDE SEQUENCE [LARGE SCALE GENOMIC DNA]</scope>
    <source>
        <strain evidence="3 4">CT19</strain>
    </source>
</reference>
<keyword evidence="2" id="KW-0812">Transmembrane</keyword>
<keyword evidence="2" id="KW-1133">Transmembrane helix</keyword>
<keyword evidence="2" id="KW-0472">Membrane</keyword>
<feature type="compositionally biased region" description="Acidic residues" evidence="1">
    <location>
        <begin position="60"/>
        <end position="77"/>
    </location>
</feature>
<feature type="compositionally biased region" description="Acidic residues" evidence="1">
    <location>
        <begin position="164"/>
        <end position="176"/>
    </location>
</feature>
<feature type="compositionally biased region" description="Basic and acidic residues" evidence="1">
    <location>
        <begin position="89"/>
        <end position="102"/>
    </location>
</feature>
<dbReference type="AlphaFoldDB" id="A0A558AUA8"/>
<keyword evidence="4" id="KW-1185">Reference proteome</keyword>
<feature type="region of interest" description="Disordered" evidence="1">
    <location>
        <begin position="27"/>
        <end position="248"/>
    </location>
</feature>
<feature type="compositionally biased region" description="Low complexity" evidence="1">
    <location>
        <begin position="201"/>
        <end position="213"/>
    </location>
</feature>
<evidence type="ECO:0000256" key="2">
    <source>
        <dbReference type="SAM" id="Phobius"/>
    </source>
</evidence>
<accession>A0A558AUA8</accession>
<gene>
    <name evidence="3" type="ORF">FO441_09105</name>
</gene>
<feature type="compositionally biased region" description="Acidic residues" evidence="1">
    <location>
        <begin position="136"/>
        <end position="151"/>
    </location>
</feature>
<dbReference type="EMBL" id="VMSJ01000003">
    <property type="protein sequence ID" value="TVT27848.1"/>
    <property type="molecule type" value="Genomic_DNA"/>
</dbReference>
<comment type="caution">
    <text evidence="3">The sequence shown here is derived from an EMBL/GenBank/DDBJ whole genome shotgun (WGS) entry which is preliminary data.</text>
</comment>
<feature type="compositionally biased region" description="Acidic residues" evidence="1">
    <location>
        <begin position="190"/>
        <end position="200"/>
    </location>
</feature>
<sequence>MKSSIASLLIASTIFITDIDAVVHAEEPEAAETSETVVTNENVQMENSEEAPAESTEMPVAEEETTEPSAEAVEEDVLVSSTPENTDEDQIREAAIEAHSENDESDEAPPALHESQESDAPAEPSSEQPETPPLPTEEESTVAPEPTEEATSEPVTEEAPTTEPTEEAPTAEETIEETNQPPTVEVPVQESEEPAADEPVMEPVEPSVEVPAQEPEKDDNGFVPYPEAPEAEHTSVDPEPSEPPAAEKKKYFRYDYGNILEGISLRPGASETELGLLDKRVNRLMSARIMEESEVDEAVIYEIEEKVKNEEGVTASTSREELPNTGETTYTFLYGTVLFISGGILLCIMRKPKHNK</sequence>
<feature type="compositionally biased region" description="Low complexity" evidence="1">
    <location>
        <begin position="31"/>
        <end position="43"/>
    </location>
</feature>
<organism evidence="3 4">
    <name type="scientific">Salinicoccus cyprini</name>
    <dbReference type="NCBI Taxonomy" id="2493691"/>
    <lineage>
        <taxon>Bacteria</taxon>
        <taxon>Bacillati</taxon>
        <taxon>Bacillota</taxon>
        <taxon>Bacilli</taxon>
        <taxon>Bacillales</taxon>
        <taxon>Staphylococcaceae</taxon>
        <taxon>Salinicoccus</taxon>
    </lineage>
</organism>
<name>A0A558AUA8_9STAP</name>
<feature type="compositionally biased region" description="Low complexity" evidence="1">
    <location>
        <begin position="152"/>
        <end position="163"/>
    </location>
</feature>
<feature type="transmembrane region" description="Helical" evidence="2">
    <location>
        <begin position="332"/>
        <end position="349"/>
    </location>
</feature>
<proteinExistence type="predicted"/>
<dbReference type="Proteomes" id="UP000315103">
    <property type="component" value="Unassembled WGS sequence"/>
</dbReference>
<feature type="compositionally biased region" description="Low complexity" evidence="1">
    <location>
        <begin position="118"/>
        <end position="129"/>
    </location>
</feature>
<evidence type="ECO:0000313" key="4">
    <source>
        <dbReference type="Proteomes" id="UP000315103"/>
    </source>
</evidence>